<dbReference type="GO" id="GO:0008237">
    <property type="term" value="F:metallopeptidase activity"/>
    <property type="evidence" value="ECO:0007669"/>
    <property type="project" value="UniProtKB-KW"/>
</dbReference>
<protein>
    <submittedName>
        <fullName evidence="9">TldD protein</fullName>
    </submittedName>
</protein>
<dbReference type="InterPro" id="IPR036059">
    <property type="entry name" value="TldD/PmbA_sf"/>
</dbReference>
<reference evidence="10" key="1">
    <citation type="submission" date="2017-02" db="EMBL/GenBank/DDBJ databases">
        <authorList>
            <person name="Varghese N."/>
            <person name="Submissions S."/>
        </authorList>
    </citation>
    <scope>NUCLEOTIDE SEQUENCE [LARGE SCALE GENOMIC DNA]</scope>
    <source>
        <strain evidence="10">DSM 22270</strain>
    </source>
</reference>
<evidence type="ECO:0000256" key="1">
    <source>
        <dbReference type="ARBA" id="ARBA00005836"/>
    </source>
</evidence>
<keyword evidence="3" id="KW-0378">Hydrolase</keyword>
<evidence type="ECO:0000256" key="5">
    <source>
        <dbReference type="SAM" id="Phobius"/>
    </source>
</evidence>
<dbReference type="Pfam" id="PF19290">
    <property type="entry name" value="PmbA_TldD_2nd"/>
    <property type="match status" value="1"/>
</dbReference>
<gene>
    <name evidence="9" type="ORF">SAMN05660293_00330</name>
</gene>
<keyword evidence="4" id="KW-0482">Metalloprotease</keyword>
<dbReference type="Proteomes" id="UP000190897">
    <property type="component" value="Unassembled WGS sequence"/>
</dbReference>
<dbReference type="EMBL" id="FUZA01000001">
    <property type="protein sequence ID" value="SKB46409.1"/>
    <property type="molecule type" value="Genomic_DNA"/>
</dbReference>
<dbReference type="GO" id="GO:0006508">
    <property type="term" value="P:proteolysis"/>
    <property type="evidence" value="ECO:0007669"/>
    <property type="project" value="UniProtKB-KW"/>
</dbReference>
<accession>A0A1T5BHB9</accession>
<keyword evidence="5" id="KW-1133">Transmembrane helix</keyword>
<evidence type="ECO:0000259" key="7">
    <source>
        <dbReference type="Pfam" id="PF19289"/>
    </source>
</evidence>
<evidence type="ECO:0000313" key="9">
    <source>
        <dbReference type="EMBL" id="SKB46409.1"/>
    </source>
</evidence>
<evidence type="ECO:0000256" key="4">
    <source>
        <dbReference type="ARBA" id="ARBA00023049"/>
    </source>
</evidence>
<name>A0A1T5BHB9_9BACT</name>
<dbReference type="Pfam" id="PF19289">
    <property type="entry name" value="PmbA_TldD_3rd"/>
    <property type="match status" value="1"/>
</dbReference>
<feature type="domain" description="Metalloprotease TldD/E N-terminal" evidence="6">
    <location>
        <begin position="110"/>
        <end position="173"/>
    </location>
</feature>
<dbReference type="InterPro" id="IPR035068">
    <property type="entry name" value="TldD/PmbA_N"/>
</dbReference>
<evidence type="ECO:0000256" key="2">
    <source>
        <dbReference type="ARBA" id="ARBA00022670"/>
    </source>
</evidence>
<evidence type="ECO:0000313" key="10">
    <source>
        <dbReference type="Proteomes" id="UP000190897"/>
    </source>
</evidence>
<dbReference type="PANTHER" id="PTHR30624">
    <property type="entry name" value="UNCHARACTERIZED PROTEIN TLDD AND PMBA"/>
    <property type="match status" value="1"/>
</dbReference>
<keyword evidence="5" id="KW-0472">Membrane</keyword>
<dbReference type="PANTHER" id="PTHR30624:SF10">
    <property type="entry name" value="CONSERVED PROTEIN"/>
    <property type="match status" value="1"/>
</dbReference>
<keyword evidence="10" id="KW-1185">Reference proteome</keyword>
<keyword evidence="5" id="KW-0812">Transmembrane</keyword>
<evidence type="ECO:0000256" key="3">
    <source>
        <dbReference type="ARBA" id="ARBA00022801"/>
    </source>
</evidence>
<dbReference type="STRING" id="651661.SAMN05660293_00330"/>
<feature type="domain" description="Metalloprotease TldD/E C-terminal" evidence="7">
    <location>
        <begin position="338"/>
        <end position="571"/>
    </location>
</feature>
<comment type="similarity">
    <text evidence="1">Belongs to the peptidase U62 family.</text>
</comment>
<dbReference type="NCBIfam" id="TIGR01409">
    <property type="entry name" value="TAT_signal_seq"/>
    <property type="match status" value="1"/>
</dbReference>
<dbReference type="InterPro" id="IPR045569">
    <property type="entry name" value="Metalloprtase-TldD/E_C"/>
</dbReference>
<dbReference type="InterPro" id="IPR006311">
    <property type="entry name" value="TAT_signal"/>
</dbReference>
<dbReference type="Gene3D" id="3.30.2290.10">
    <property type="entry name" value="PmbA/TldD superfamily"/>
    <property type="match status" value="1"/>
</dbReference>
<dbReference type="FunFam" id="3.30.2290.10:FF:000003">
    <property type="entry name" value="Zinc-dependent protease, TldD/PmbA family"/>
    <property type="match status" value="1"/>
</dbReference>
<dbReference type="InterPro" id="IPR051463">
    <property type="entry name" value="Peptidase_U62_metallo"/>
</dbReference>
<dbReference type="GO" id="GO:0005829">
    <property type="term" value="C:cytosol"/>
    <property type="evidence" value="ECO:0007669"/>
    <property type="project" value="TreeGrafter"/>
</dbReference>
<dbReference type="SUPFAM" id="SSF111283">
    <property type="entry name" value="Putative modulator of DNA gyrase, PmbA/TldD"/>
    <property type="match status" value="1"/>
</dbReference>
<evidence type="ECO:0000259" key="6">
    <source>
        <dbReference type="Pfam" id="PF01523"/>
    </source>
</evidence>
<feature type="transmembrane region" description="Helical" evidence="5">
    <location>
        <begin position="12"/>
        <end position="40"/>
    </location>
</feature>
<dbReference type="PROSITE" id="PS51318">
    <property type="entry name" value="TAT"/>
    <property type="match status" value="1"/>
</dbReference>
<dbReference type="InterPro" id="IPR019546">
    <property type="entry name" value="TAT_signal_bac_arc"/>
</dbReference>
<proteinExistence type="inferred from homology"/>
<organism evidence="9 10">
    <name type="scientific">Dyadobacter psychrophilus</name>
    <dbReference type="NCBI Taxonomy" id="651661"/>
    <lineage>
        <taxon>Bacteria</taxon>
        <taxon>Pseudomonadati</taxon>
        <taxon>Bacteroidota</taxon>
        <taxon>Cytophagia</taxon>
        <taxon>Cytophagales</taxon>
        <taxon>Spirosomataceae</taxon>
        <taxon>Dyadobacter</taxon>
    </lineage>
</organism>
<evidence type="ECO:0000259" key="8">
    <source>
        <dbReference type="Pfam" id="PF19290"/>
    </source>
</evidence>
<dbReference type="InterPro" id="IPR002510">
    <property type="entry name" value="Metalloprtase-TldD/E_N"/>
</dbReference>
<sequence>MLSVFWQRARSFLFRAAALISKNIATAIFVGNIFYIVFSILLPEHSMKRRDFMQMTGMGAGAMLLSAVPVIGNPVSAAHLLEPWIDVAAKKKFAEIALNAAKSKGATYTDVRIGRYLQQYLFTREKQVQNIVNAESYGVGIRVIANGTWGFSATSDVTAEGIAKCAATAVEIAKANSKFQTEPVVLAEQKGVGDKTWKTPIKKNAFEIPIQEKIDLLMNVNGEAMKNGAGFVTSNLFFVNEQKYFASSDGSFIDQDVHRIWPTFTVTVTDKAAGKFKTRDAISSPMGMGYEYLDGLTSEKIAGPNGLVGYRNSYDMVEDAITAAKQAKEKMSAKSVLPGKYDLVLDPNHLGLTIHESVGHPTELDRVLGYEANYAGTSFATLDKWESKNFAYGSKLVNIVADKTQLNTLGAVGYDDEGVPCKEWDIIKDGVLVNYQAIRDQVKIIGEKESHGCCYADNWNSVQFQRMPNISLKPGTEKRSVMDMIKGVEKGIYIIGRGSYSIDQQRYNFQFGGQVFYEIKNGQITGMLDDVAYQSNTQEFWNSCSQLCDKDDYRTFGSFFDGKGQPAQVSAVSHGSATSRFDGVNVINTGRKI</sequence>
<dbReference type="InterPro" id="IPR045570">
    <property type="entry name" value="Metalloprtase-TldD/E_cen_dom"/>
</dbReference>
<dbReference type="Pfam" id="PF01523">
    <property type="entry name" value="PmbA_TldD_1st"/>
    <property type="match status" value="1"/>
</dbReference>
<dbReference type="AlphaFoldDB" id="A0A1T5BHB9"/>
<keyword evidence="2" id="KW-0645">Protease</keyword>
<feature type="domain" description="Metalloprotease TldD/E central" evidence="8">
    <location>
        <begin position="206"/>
        <end position="295"/>
    </location>
</feature>